<name>A0A1H6E7H4_9ACTN</name>
<accession>A0A1H6E7H4</accession>
<evidence type="ECO:0000313" key="3">
    <source>
        <dbReference type="Proteomes" id="UP000236754"/>
    </source>
</evidence>
<feature type="compositionally biased region" description="Low complexity" evidence="1">
    <location>
        <begin position="225"/>
        <end position="237"/>
    </location>
</feature>
<proteinExistence type="predicted"/>
<evidence type="ECO:0000256" key="1">
    <source>
        <dbReference type="SAM" id="MobiDB-lite"/>
    </source>
</evidence>
<feature type="compositionally biased region" description="Low complexity" evidence="1">
    <location>
        <begin position="188"/>
        <end position="211"/>
    </location>
</feature>
<evidence type="ECO:0000313" key="2">
    <source>
        <dbReference type="EMBL" id="SEG93203.1"/>
    </source>
</evidence>
<keyword evidence="3" id="KW-1185">Reference proteome</keyword>
<organism evidence="2 3">
    <name type="scientific">Actinacidiphila yanglinensis</name>
    <dbReference type="NCBI Taxonomy" id="310779"/>
    <lineage>
        <taxon>Bacteria</taxon>
        <taxon>Bacillati</taxon>
        <taxon>Actinomycetota</taxon>
        <taxon>Actinomycetes</taxon>
        <taxon>Kitasatosporales</taxon>
        <taxon>Streptomycetaceae</taxon>
        <taxon>Actinacidiphila</taxon>
    </lineage>
</organism>
<protein>
    <submittedName>
        <fullName evidence="2">Uncharacterized protein</fullName>
    </submittedName>
</protein>
<reference evidence="2 3" key="1">
    <citation type="submission" date="2016-10" db="EMBL/GenBank/DDBJ databases">
        <authorList>
            <person name="de Groot N.N."/>
        </authorList>
    </citation>
    <scope>NUCLEOTIDE SEQUENCE [LARGE SCALE GENOMIC DNA]</scope>
    <source>
        <strain evidence="2 3">CGMCC 4.2023</strain>
    </source>
</reference>
<dbReference type="Proteomes" id="UP000236754">
    <property type="component" value="Unassembled WGS sequence"/>
</dbReference>
<dbReference type="EMBL" id="FNVU01000027">
    <property type="protein sequence ID" value="SEG93203.1"/>
    <property type="molecule type" value="Genomic_DNA"/>
</dbReference>
<feature type="region of interest" description="Disordered" evidence="1">
    <location>
        <begin position="162"/>
        <end position="252"/>
    </location>
</feature>
<dbReference type="AlphaFoldDB" id="A0A1H6E7H4"/>
<gene>
    <name evidence="2" type="ORF">SAMN05216223_12751</name>
</gene>
<sequence length="252" mass="26499">MHVRCSGPTARLRSLGAVLIFDRPLPNLRLKNSVEAIRWPWSRSRQARSYRGPGDKSLTDRSWCQVADQAFQMVRQVLVPPQLADPLDGKAPVLGETRGRWGREDRYACPCAATRALSSSVPRASGMNVCSRPSVHVLGSRPGSSRDALLLVAPAPGRRHAEADGGLLGLPVDPGEPVFGAAHPPSPVAEGARRAPGPAGAPPAAATGRGSADTRKTPRTAAQNAPPRRATLAPTAPDSLTKPSGAADHRAL</sequence>